<name>A0A3D9Z3G8_9HYPH</name>
<dbReference type="AlphaFoldDB" id="A0A3D9Z3G8"/>
<protein>
    <submittedName>
        <fullName evidence="2">Uncharacterized protein</fullName>
    </submittedName>
</protein>
<gene>
    <name evidence="2" type="ORF">DES32_0859</name>
</gene>
<comment type="caution">
    <text evidence="2">The sequence shown here is derived from an EMBL/GenBank/DDBJ whole genome shotgun (WGS) entry which is preliminary data.</text>
</comment>
<evidence type="ECO:0000313" key="2">
    <source>
        <dbReference type="EMBL" id="REF89631.1"/>
    </source>
</evidence>
<accession>A0A3D9Z3G8</accession>
<evidence type="ECO:0000313" key="3">
    <source>
        <dbReference type="Proteomes" id="UP000256900"/>
    </source>
</evidence>
<proteinExistence type="predicted"/>
<keyword evidence="3" id="KW-1185">Reference proteome</keyword>
<reference evidence="2 3" key="1">
    <citation type="submission" date="2018-08" db="EMBL/GenBank/DDBJ databases">
        <title>Genomic Encyclopedia of Type Strains, Phase IV (KMG-IV): sequencing the most valuable type-strain genomes for metagenomic binning, comparative biology and taxonomic classification.</title>
        <authorList>
            <person name="Goeker M."/>
        </authorList>
    </citation>
    <scope>NUCLEOTIDE SEQUENCE [LARGE SCALE GENOMIC DNA]</scope>
    <source>
        <strain evidence="2 3">BW863</strain>
    </source>
</reference>
<organism evidence="2 3">
    <name type="scientific">Methylovirgula ligni</name>
    <dbReference type="NCBI Taxonomy" id="569860"/>
    <lineage>
        <taxon>Bacteria</taxon>
        <taxon>Pseudomonadati</taxon>
        <taxon>Pseudomonadota</taxon>
        <taxon>Alphaproteobacteria</taxon>
        <taxon>Hyphomicrobiales</taxon>
        <taxon>Beijerinckiaceae</taxon>
        <taxon>Methylovirgula</taxon>
    </lineage>
</organism>
<feature type="region of interest" description="Disordered" evidence="1">
    <location>
        <begin position="1"/>
        <end position="20"/>
    </location>
</feature>
<dbReference type="EMBL" id="QUMO01000001">
    <property type="protein sequence ID" value="REF89631.1"/>
    <property type="molecule type" value="Genomic_DNA"/>
</dbReference>
<dbReference type="Proteomes" id="UP000256900">
    <property type="component" value="Unassembled WGS sequence"/>
</dbReference>
<evidence type="ECO:0000256" key="1">
    <source>
        <dbReference type="SAM" id="MobiDB-lite"/>
    </source>
</evidence>
<sequence>MPNRPVRASAIALPHHQPAEPTFVPTDAGRAYLLLQDIAAAGLDLPPELAAELAALTGGPANV</sequence>